<protein>
    <recommendedName>
        <fullName evidence="1">Thioester reductase (TE) domain-containing protein</fullName>
    </recommendedName>
</protein>
<evidence type="ECO:0000313" key="3">
    <source>
        <dbReference type="Proteomes" id="UP000482960"/>
    </source>
</evidence>
<dbReference type="Pfam" id="PF07993">
    <property type="entry name" value="NAD_binding_4"/>
    <property type="match status" value="1"/>
</dbReference>
<dbReference type="Proteomes" id="UP000482960">
    <property type="component" value="Unassembled WGS sequence"/>
</dbReference>
<dbReference type="RefSeq" id="WP_173081926.1">
    <property type="nucleotide sequence ID" value="NZ_BLPG01000001.1"/>
</dbReference>
<dbReference type="Gene3D" id="3.40.50.720">
    <property type="entry name" value="NAD(P)-binding Rossmann-like Domain"/>
    <property type="match status" value="1"/>
</dbReference>
<evidence type="ECO:0000313" key="2">
    <source>
        <dbReference type="EMBL" id="GFJ94702.1"/>
    </source>
</evidence>
<dbReference type="PANTHER" id="PTHR11011">
    <property type="entry name" value="MALE STERILITY PROTEIN 2-RELATED"/>
    <property type="match status" value="1"/>
</dbReference>
<dbReference type="SUPFAM" id="SSF51735">
    <property type="entry name" value="NAD(P)-binding Rossmann-fold domains"/>
    <property type="match status" value="1"/>
</dbReference>
<name>A0A6V8LBY2_9ACTN</name>
<feature type="domain" description="Thioester reductase (TE)" evidence="1">
    <location>
        <begin position="11"/>
        <end position="125"/>
    </location>
</feature>
<dbReference type="PANTHER" id="PTHR11011:SF45">
    <property type="entry name" value="FATTY ACYL-COA REDUCTASE CG8306-RELATED"/>
    <property type="match status" value="1"/>
</dbReference>
<dbReference type="EMBL" id="BLPG01000001">
    <property type="protein sequence ID" value="GFJ94702.1"/>
    <property type="molecule type" value="Genomic_DNA"/>
</dbReference>
<dbReference type="GO" id="GO:0035336">
    <property type="term" value="P:long-chain fatty-acyl-CoA metabolic process"/>
    <property type="evidence" value="ECO:0007669"/>
    <property type="project" value="TreeGrafter"/>
</dbReference>
<reference evidence="2 3" key="2">
    <citation type="submission" date="2020-03" db="EMBL/GenBank/DDBJ databases">
        <authorList>
            <person name="Ichikawa N."/>
            <person name="Kimura A."/>
            <person name="Kitahashi Y."/>
            <person name="Uohara A."/>
        </authorList>
    </citation>
    <scope>NUCLEOTIDE SEQUENCE [LARGE SCALE GENOMIC DNA]</scope>
    <source>
        <strain evidence="2 3">NBRC 108638</strain>
    </source>
</reference>
<dbReference type="InterPro" id="IPR013120">
    <property type="entry name" value="FAR_NAD-bd"/>
</dbReference>
<dbReference type="AlphaFoldDB" id="A0A6V8LBY2"/>
<gene>
    <name evidence="2" type="ORF">Prum_083440</name>
</gene>
<dbReference type="InterPro" id="IPR026055">
    <property type="entry name" value="FAR"/>
</dbReference>
<sequence length="131" mass="13884">MSHLHGEHILLTGGTGFLGQALLEKILSSYPETRVTLLVRRRGSSSGSDRLATLLRRPVFNRWRDAVGADGVAAAVAERVKVIDGELGNTEFTLPGDVGAVIHAASTVSFDPPIDDAFRTNVQGSSTSTTP</sequence>
<comment type="caution">
    <text evidence="2">The sequence shown here is derived from an EMBL/GenBank/DDBJ whole genome shotgun (WGS) entry which is preliminary data.</text>
</comment>
<proteinExistence type="predicted"/>
<dbReference type="InterPro" id="IPR036291">
    <property type="entry name" value="NAD(P)-bd_dom_sf"/>
</dbReference>
<evidence type="ECO:0000259" key="1">
    <source>
        <dbReference type="Pfam" id="PF07993"/>
    </source>
</evidence>
<dbReference type="GO" id="GO:0080019">
    <property type="term" value="F:alcohol-forming very long-chain fatty acyl-CoA reductase activity"/>
    <property type="evidence" value="ECO:0007669"/>
    <property type="project" value="InterPro"/>
</dbReference>
<accession>A0A6V8LBY2</accession>
<keyword evidence="3" id="KW-1185">Reference proteome</keyword>
<reference evidence="2 3" key="1">
    <citation type="submission" date="2020-03" db="EMBL/GenBank/DDBJ databases">
        <title>Whole genome shotgun sequence of Phytohabitans rumicis NBRC 108638.</title>
        <authorList>
            <person name="Komaki H."/>
            <person name="Tamura T."/>
        </authorList>
    </citation>
    <scope>NUCLEOTIDE SEQUENCE [LARGE SCALE GENOMIC DNA]</scope>
    <source>
        <strain evidence="2 3">NBRC 108638</strain>
    </source>
</reference>
<organism evidence="2 3">
    <name type="scientific">Phytohabitans rumicis</name>
    <dbReference type="NCBI Taxonomy" id="1076125"/>
    <lineage>
        <taxon>Bacteria</taxon>
        <taxon>Bacillati</taxon>
        <taxon>Actinomycetota</taxon>
        <taxon>Actinomycetes</taxon>
        <taxon>Micromonosporales</taxon>
        <taxon>Micromonosporaceae</taxon>
    </lineage>
</organism>